<keyword evidence="23" id="KW-1185">Reference proteome</keyword>
<gene>
    <name evidence="22" type="ORF">BO70DRAFT_381827</name>
</gene>
<evidence type="ECO:0000256" key="6">
    <source>
        <dbReference type="ARBA" id="ARBA00022475"/>
    </source>
</evidence>
<feature type="region of interest" description="Disordered" evidence="20">
    <location>
        <begin position="489"/>
        <end position="546"/>
    </location>
</feature>
<feature type="region of interest" description="Disordered" evidence="20">
    <location>
        <begin position="582"/>
        <end position="607"/>
    </location>
</feature>
<reference evidence="22 23" key="1">
    <citation type="submission" date="2016-12" db="EMBL/GenBank/DDBJ databases">
        <title>The genomes of Aspergillus section Nigri reveals drivers in fungal speciation.</title>
        <authorList>
            <consortium name="DOE Joint Genome Institute"/>
            <person name="Vesth T.C."/>
            <person name="Nybo J."/>
            <person name="Theobald S."/>
            <person name="Brandl J."/>
            <person name="Frisvad J.C."/>
            <person name="Nielsen K.F."/>
            <person name="Lyhne E.K."/>
            <person name="Kogle M.E."/>
            <person name="Kuo A."/>
            <person name="Riley R."/>
            <person name="Clum A."/>
            <person name="Nolan M."/>
            <person name="Lipzen A."/>
            <person name="Salamov A."/>
            <person name="Henrissat B."/>
            <person name="Wiebenga A."/>
            <person name="De Vries R.P."/>
            <person name="Grigoriev I.V."/>
            <person name="Mortensen U.H."/>
            <person name="Andersen M.R."/>
            <person name="Baker S.E."/>
        </authorList>
    </citation>
    <scope>NUCLEOTIDE SEQUENCE [LARGE SCALE GENOMIC DNA]</scope>
    <source>
        <strain evidence="22 23">CBS 117.55</strain>
    </source>
</reference>
<evidence type="ECO:0000256" key="12">
    <source>
        <dbReference type="ARBA" id="ARBA00022989"/>
    </source>
</evidence>
<evidence type="ECO:0000313" key="23">
    <source>
        <dbReference type="Proteomes" id="UP000247233"/>
    </source>
</evidence>
<dbReference type="SUPFAM" id="SSF56801">
    <property type="entry name" value="Acetyl-CoA synthetase-like"/>
    <property type="match status" value="1"/>
</dbReference>
<dbReference type="GO" id="GO:0004467">
    <property type="term" value="F:long-chain fatty acid-CoA ligase activity"/>
    <property type="evidence" value="ECO:0007669"/>
    <property type="project" value="TreeGrafter"/>
</dbReference>
<dbReference type="GO" id="GO:0005811">
    <property type="term" value="C:lipid droplet"/>
    <property type="evidence" value="ECO:0007669"/>
    <property type="project" value="UniProtKB-SubCell"/>
</dbReference>
<comment type="similarity">
    <text evidence="4">Belongs to the ATP-dependent AMP-binding enzyme family.</text>
</comment>
<dbReference type="GO" id="GO:0005324">
    <property type="term" value="F:long-chain fatty acid transmembrane transporter activity"/>
    <property type="evidence" value="ECO:0007669"/>
    <property type="project" value="TreeGrafter"/>
</dbReference>
<evidence type="ECO:0000256" key="14">
    <source>
        <dbReference type="ARBA" id="ARBA00023136"/>
    </source>
</evidence>
<evidence type="ECO:0000256" key="10">
    <source>
        <dbReference type="ARBA" id="ARBA00022741"/>
    </source>
</evidence>
<evidence type="ECO:0000256" key="11">
    <source>
        <dbReference type="ARBA" id="ARBA00022840"/>
    </source>
</evidence>
<dbReference type="AlphaFoldDB" id="A0A317VK56"/>
<dbReference type="OrthoDB" id="196650at2759"/>
<keyword evidence="12" id="KW-1133">Transmembrane helix</keyword>
<keyword evidence="7" id="KW-0436">Ligase</keyword>
<dbReference type="GO" id="GO:0005524">
    <property type="term" value="F:ATP binding"/>
    <property type="evidence" value="ECO:0007669"/>
    <property type="project" value="UniProtKB-KW"/>
</dbReference>
<evidence type="ECO:0000256" key="13">
    <source>
        <dbReference type="ARBA" id="ARBA00023055"/>
    </source>
</evidence>
<evidence type="ECO:0000313" key="22">
    <source>
        <dbReference type="EMBL" id="PWY72290.1"/>
    </source>
</evidence>
<sequence length="645" mass="71896">MALATAATLTLAAYLDAKFHLTRDGTTLLGQRRALRAVQHAASSGRINPWLLFLDAATTHPDMVCLWTRDRSYTYRQTLAAATQYAHFYRIKGVHKGDLVAFYLQTRPEFIFAWLGLWSIGCAPAAINYHLTGDALTHCLAISGARIVLVDPEADCRARIDAKRHPIEEELQMEIIPLDEAFTATLSALPSHHDQTAANPSARNTPPSFPAILLYTSGTTGHPKGCPFTMSRLQYTAALRRLAASDSPGPAGDRWYSAMPLYHGTSAISLIGNLLNGRAIAIAPRFRVSTFWSDIRDSQSTVFVYVGEAARYLLAAPPSPLDRAHRLRMMYGNGLRPDVWERFRQRFGVPEVGEFFNSTEGVFTLFNLNKGPFTAGSVGHHGALMRRLMRDVYVPVAVEAETGEILRDDRTGLAVRRGYEQGGEILVRVPDEKAFAGYWGNEQATRKKFVGDVLRKGDLWYRSGDALRRDADGRWFFLDRLGDTFRWKSENVLPNPRPLPGNPRSQRLRRADPAPRRPRRLRRPAPCPGPNSHSHSHSHPTSTDIRNGVGIDMTALATFLHARLPRYAVPVFLRIVQSPSHIHNHKQNKGPLREEGVDPGKIGTQDVEGRGDRLFWLPPGQGERQGYVPFGEGEWAGISEGRARL</sequence>
<dbReference type="GeneID" id="37067735"/>
<dbReference type="EMBL" id="MSFL01000026">
    <property type="protein sequence ID" value="PWY72290.1"/>
    <property type="molecule type" value="Genomic_DNA"/>
</dbReference>
<dbReference type="PROSITE" id="PS00455">
    <property type="entry name" value="AMP_BINDING"/>
    <property type="match status" value="1"/>
</dbReference>
<evidence type="ECO:0000256" key="18">
    <source>
        <dbReference type="ARBA" id="ARBA00068795"/>
    </source>
</evidence>
<keyword evidence="5" id="KW-0813">Transport</keyword>
<dbReference type="PANTHER" id="PTHR43107:SF6">
    <property type="entry name" value="ACYL-COA SYNTHETASE FAMILY PROTEIN (CEFD1), PUTATIVE (AFU_ORTHOLOGUE AFUA_6G03630)-RELATED"/>
    <property type="match status" value="1"/>
</dbReference>
<dbReference type="Proteomes" id="UP000247233">
    <property type="component" value="Unassembled WGS sequence"/>
</dbReference>
<dbReference type="GO" id="GO:0005778">
    <property type="term" value="C:peroxisomal membrane"/>
    <property type="evidence" value="ECO:0007669"/>
    <property type="project" value="UniProtKB-SubCell"/>
</dbReference>
<keyword evidence="11" id="KW-0067">ATP-binding</keyword>
<dbReference type="Gene3D" id="3.40.50.12780">
    <property type="entry name" value="N-terminal domain of ligase-like"/>
    <property type="match status" value="1"/>
</dbReference>
<dbReference type="InterPro" id="IPR042099">
    <property type="entry name" value="ANL_N_sf"/>
</dbReference>
<dbReference type="GO" id="GO:0044539">
    <property type="term" value="P:long-chain fatty acid import into cell"/>
    <property type="evidence" value="ECO:0007669"/>
    <property type="project" value="TreeGrafter"/>
</dbReference>
<comment type="subcellular location">
    <subcellularLocation>
        <location evidence="3">Cell membrane</location>
        <topology evidence="3">Multi-pass membrane protein</topology>
    </subcellularLocation>
    <subcellularLocation>
        <location evidence="1">Lipid droplet</location>
    </subcellularLocation>
    <subcellularLocation>
        <location evidence="2">Peroxisome membrane</location>
        <topology evidence="2">Multi-pass membrane protein</topology>
    </subcellularLocation>
</comment>
<evidence type="ECO:0000256" key="7">
    <source>
        <dbReference type="ARBA" id="ARBA00022598"/>
    </source>
</evidence>
<evidence type="ECO:0000256" key="5">
    <source>
        <dbReference type="ARBA" id="ARBA00022448"/>
    </source>
</evidence>
<comment type="function">
    <text evidence="17">Acyl-CoA synthetase required for both the import of long chain fatty acids (LCFAs) (C14-C18) and the activation very long chain fatty acids (VLCFAs) (C20-C26) by esterification of the fatty acids into metabolically active CoA-thioesters for subsequent degradation or incorporation into phospholipids. The transport and fatty acyl-CoA synthetase activities are genetically separable and are thus independent activities. Esterifies VLCFAs in the peroxisome matrix. The VLCFAs are actively transported into peroxisomes by a PXA1-PXA2 heterodimeric transporter in the peroxisomal membrane.</text>
</comment>
<evidence type="ECO:0000256" key="8">
    <source>
        <dbReference type="ARBA" id="ARBA00022677"/>
    </source>
</evidence>
<dbReference type="RefSeq" id="XP_025396392.1">
    <property type="nucleotide sequence ID" value="XM_025545498.1"/>
</dbReference>
<evidence type="ECO:0000259" key="21">
    <source>
        <dbReference type="Pfam" id="PF00501"/>
    </source>
</evidence>
<evidence type="ECO:0000256" key="1">
    <source>
        <dbReference type="ARBA" id="ARBA00004502"/>
    </source>
</evidence>
<evidence type="ECO:0000256" key="17">
    <source>
        <dbReference type="ARBA" id="ARBA00060276"/>
    </source>
</evidence>
<dbReference type="STRING" id="1448321.A0A317VK56"/>
<comment type="caution">
    <text evidence="22">The sequence shown here is derived from an EMBL/GenBank/DDBJ whole genome shotgun (WGS) entry which is preliminary data.</text>
</comment>
<dbReference type="GO" id="GO:0009898">
    <property type="term" value="C:cytoplasmic side of plasma membrane"/>
    <property type="evidence" value="ECO:0007669"/>
    <property type="project" value="TreeGrafter"/>
</dbReference>
<accession>A0A317VK56</accession>
<organism evidence="22 23">
    <name type="scientific">Aspergillus heteromorphus CBS 117.55</name>
    <dbReference type="NCBI Taxonomy" id="1448321"/>
    <lineage>
        <taxon>Eukaryota</taxon>
        <taxon>Fungi</taxon>
        <taxon>Dikarya</taxon>
        <taxon>Ascomycota</taxon>
        <taxon>Pezizomycotina</taxon>
        <taxon>Eurotiomycetes</taxon>
        <taxon>Eurotiomycetidae</taxon>
        <taxon>Eurotiales</taxon>
        <taxon>Aspergillaceae</taxon>
        <taxon>Aspergillus</taxon>
        <taxon>Aspergillus subgen. Circumdati</taxon>
    </lineage>
</organism>
<name>A0A317VK56_9EURO</name>
<dbReference type="InterPro" id="IPR020845">
    <property type="entry name" value="AMP-binding_CS"/>
</dbReference>
<evidence type="ECO:0000256" key="3">
    <source>
        <dbReference type="ARBA" id="ARBA00004651"/>
    </source>
</evidence>
<keyword evidence="6" id="KW-1003">Cell membrane</keyword>
<dbReference type="FunFam" id="3.40.50.12780:FF:000019">
    <property type="entry name" value="Long-chain fatty acid transporter"/>
    <property type="match status" value="1"/>
</dbReference>
<keyword evidence="9" id="KW-0812">Transmembrane</keyword>
<keyword evidence="8" id="KW-0551">Lipid droplet</keyword>
<feature type="domain" description="AMP-dependent synthetase/ligase" evidence="21">
    <location>
        <begin position="55"/>
        <end position="439"/>
    </location>
</feature>
<dbReference type="VEuPathDB" id="FungiDB:BO70DRAFT_381827"/>
<proteinExistence type="inferred from homology"/>
<keyword evidence="14" id="KW-0472">Membrane</keyword>
<protein>
    <recommendedName>
        <fullName evidence="18">Very long-chain fatty acid transport protein</fullName>
    </recommendedName>
    <alternativeName>
        <fullName evidence="19">Very-long-chain acyl-CoA synthetase</fullName>
    </alternativeName>
</protein>
<keyword evidence="15" id="KW-0576">Peroxisome</keyword>
<dbReference type="Pfam" id="PF00501">
    <property type="entry name" value="AMP-binding"/>
    <property type="match status" value="1"/>
</dbReference>
<dbReference type="PANTHER" id="PTHR43107">
    <property type="entry name" value="LONG-CHAIN FATTY ACID TRANSPORT PROTEIN"/>
    <property type="match status" value="1"/>
</dbReference>
<evidence type="ECO:0000256" key="16">
    <source>
        <dbReference type="ARBA" id="ARBA00051585"/>
    </source>
</evidence>
<evidence type="ECO:0000256" key="9">
    <source>
        <dbReference type="ARBA" id="ARBA00022692"/>
    </source>
</evidence>
<dbReference type="InterPro" id="IPR000873">
    <property type="entry name" value="AMP-dep_synth/lig_dom"/>
</dbReference>
<comment type="catalytic activity">
    <reaction evidence="16">
        <text>a very long-chain fatty acid + ATP + CoA = a very long-chain fatty acyl-CoA + AMP + diphosphate</text>
        <dbReference type="Rhea" id="RHEA:54536"/>
        <dbReference type="ChEBI" id="CHEBI:30616"/>
        <dbReference type="ChEBI" id="CHEBI:33019"/>
        <dbReference type="ChEBI" id="CHEBI:57287"/>
        <dbReference type="ChEBI" id="CHEBI:58950"/>
        <dbReference type="ChEBI" id="CHEBI:138261"/>
        <dbReference type="ChEBI" id="CHEBI:456215"/>
    </reaction>
</comment>
<evidence type="ECO:0000256" key="4">
    <source>
        <dbReference type="ARBA" id="ARBA00006432"/>
    </source>
</evidence>
<evidence type="ECO:0000256" key="19">
    <source>
        <dbReference type="ARBA" id="ARBA00078285"/>
    </source>
</evidence>
<evidence type="ECO:0000256" key="20">
    <source>
        <dbReference type="SAM" id="MobiDB-lite"/>
    </source>
</evidence>
<evidence type="ECO:0000256" key="15">
    <source>
        <dbReference type="ARBA" id="ARBA00023140"/>
    </source>
</evidence>
<evidence type="ECO:0000256" key="2">
    <source>
        <dbReference type="ARBA" id="ARBA00004585"/>
    </source>
</evidence>
<keyword evidence="10" id="KW-0547">Nucleotide-binding</keyword>
<keyword evidence="13" id="KW-0445">Lipid transport</keyword>